<dbReference type="InterPro" id="IPR013036">
    <property type="entry name" value="DUF1587"/>
</dbReference>
<evidence type="ECO:0000313" key="9">
    <source>
        <dbReference type="Proteomes" id="UP000315003"/>
    </source>
</evidence>
<evidence type="ECO:0000259" key="7">
    <source>
        <dbReference type="Pfam" id="PF07637"/>
    </source>
</evidence>
<proteinExistence type="predicted"/>
<evidence type="ECO:0000259" key="6">
    <source>
        <dbReference type="Pfam" id="PF07635"/>
    </source>
</evidence>
<evidence type="ECO:0000256" key="1">
    <source>
        <dbReference type="SAM" id="SignalP"/>
    </source>
</evidence>
<feature type="signal peptide" evidence="1">
    <location>
        <begin position="1"/>
        <end position="20"/>
    </location>
</feature>
<dbReference type="PROSITE" id="PS51257">
    <property type="entry name" value="PROKAR_LIPOPROTEIN"/>
    <property type="match status" value="1"/>
</dbReference>
<protein>
    <recommendedName>
        <fullName evidence="10">Planctomycete cytochrome C</fullName>
    </recommendedName>
</protein>
<dbReference type="InterPro" id="IPR013039">
    <property type="entry name" value="DUF1588"/>
</dbReference>
<dbReference type="Pfam" id="PF07624">
    <property type="entry name" value="PSD2"/>
    <property type="match status" value="1"/>
</dbReference>
<dbReference type="InterPro" id="IPR011478">
    <property type="entry name" value="DUF1585"/>
</dbReference>
<dbReference type="InterPro" id="IPR011429">
    <property type="entry name" value="Cyt_c_Planctomycete-type"/>
</dbReference>
<dbReference type="Pfam" id="PF07635">
    <property type="entry name" value="PSCyt1"/>
    <property type="match status" value="1"/>
</dbReference>
<dbReference type="EMBL" id="CP036272">
    <property type="protein sequence ID" value="QDT62396.1"/>
    <property type="molecule type" value="Genomic_DNA"/>
</dbReference>
<accession>A0A517T1Z9</accession>
<dbReference type="InterPro" id="IPR013042">
    <property type="entry name" value="DUF1592"/>
</dbReference>
<evidence type="ECO:0000313" key="8">
    <source>
        <dbReference type="EMBL" id="QDT62396.1"/>
    </source>
</evidence>
<dbReference type="Pfam" id="PF07627">
    <property type="entry name" value="PSCyt3"/>
    <property type="match status" value="1"/>
</dbReference>
<feature type="domain" description="Cytochrome C Planctomycete-type" evidence="6">
    <location>
        <begin position="36"/>
        <end position="82"/>
    </location>
</feature>
<feature type="domain" description="DUF1587" evidence="3">
    <location>
        <begin position="117"/>
        <end position="179"/>
    </location>
</feature>
<keyword evidence="1" id="KW-0732">Signal</keyword>
<name>A0A517T1Z9_9BACT</name>
<dbReference type="Pfam" id="PF07631">
    <property type="entry name" value="PSD4"/>
    <property type="match status" value="1"/>
</dbReference>
<dbReference type="Proteomes" id="UP000315003">
    <property type="component" value="Chromosome"/>
</dbReference>
<evidence type="ECO:0000259" key="3">
    <source>
        <dbReference type="Pfam" id="PF07626"/>
    </source>
</evidence>
<dbReference type="Pfam" id="PF07626">
    <property type="entry name" value="PSD3"/>
    <property type="match status" value="1"/>
</dbReference>
<dbReference type="AlphaFoldDB" id="A0A517T1Z9"/>
<feature type="domain" description="DUF1588" evidence="4">
    <location>
        <begin position="588"/>
        <end position="684"/>
    </location>
</feature>
<sequence precursor="true">MKRWWTPLIVLAASCAPSHAAEKPPASIKAFFEQHCYDCHDAGQEGDLNLEGRAWTFSDADSFEFWKKLYFAVKDERMPPEERPGHHASERFLNALGKELGKAEKRIERNDGRAVARRLTVREFENNVKDLLGLPYFDAASFLPEDVAKHSFTKSQDSLEFSSVHLESYMESNQTLLDSLDVYESKPESTKKAMRFVPFAKTKQKGDYSPGILKENGELLLFTNGYASHKTRRPGFDSRIEATGHYRITFQAKAIQTEEPQLLALVSLGQSVRQKPWVDLCSFYVAPGEYQSFSKKIWLEADSDLTFTHPNAKHRRNATIILTQPGLAISEVKLEGPFYDEWPLKRQQVLWGDLPISTRIVNERRRYAVRPAASTKAIHELIRRFAASAYSHKLTISERQLYVDLFDRSFAETQHLEESLLTTYKAILSSPTFIYKIEEGGELSQYDLANRLSYFLWNSKADRELLKLAEDGKLSRKTLAQQASRLLDDPRSMRFVSDFAEQWLNLDELFLTDPDSRLYPEGNKPLFLFMKDETTLFLNDLIKRDLSVSNVVESNFAMLNEPLAKHYGIDGVRGLELRPIVLPEGHERGGIITQGSVLKVTANGTVTSPIPRGVWFLETMLGTHLPLPPNEVPAFEPEVAEGFSLREGLKRHQSEEACASCHKKIDPPGFAFESFDPIGRYRDQYRVHHKNTFKLDGDVDSSGHMSDGSPFGNIQEFQQLVLRDKKAIAENFVDKLSIYATGTSLSFSDRDELDRIIQASVSQDLGVKTIILNFIDSDLFRRK</sequence>
<feature type="domain" description="DUF1585" evidence="2">
    <location>
        <begin position="707"/>
        <end position="780"/>
    </location>
</feature>
<reference evidence="8 9" key="1">
    <citation type="submission" date="2019-02" db="EMBL/GenBank/DDBJ databases">
        <title>Deep-cultivation of Planctomycetes and their phenomic and genomic characterization uncovers novel biology.</title>
        <authorList>
            <person name="Wiegand S."/>
            <person name="Jogler M."/>
            <person name="Boedeker C."/>
            <person name="Pinto D."/>
            <person name="Vollmers J."/>
            <person name="Rivas-Marin E."/>
            <person name="Kohn T."/>
            <person name="Peeters S.H."/>
            <person name="Heuer A."/>
            <person name="Rast P."/>
            <person name="Oberbeckmann S."/>
            <person name="Bunk B."/>
            <person name="Jeske O."/>
            <person name="Meyerdierks A."/>
            <person name="Storesund J.E."/>
            <person name="Kallscheuer N."/>
            <person name="Luecker S."/>
            <person name="Lage O.M."/>
            <person name="Pohl T."/>
            <person name="Merkel B.J."/>
            <person name="Hornburger P."/>
            <person name="Mueller R.-W."/>
            <person name="Bruemmer F."/>
            <person name="Labrenz M."/>
            <person name="Spormann A.M."/>
            <person name="Op den Camp H."/>
            <person name="Overmann J."/>
            <person name="Amann R."/>
            <person name="Jetten M.S.M."/>
            <person name="Mascher T."/>
            <person name="Medema M.H."/>
            <person name="Devos D.P."/>
            <person name="Kaster A.-K."/>
            <person name="Ovreas L."/>
            <person name="Rohde M."/>
            <person name="Galperin M.Y."/>
            <person name="Jogler C."/>
        </authorList>
    </citation>
    <scope>NUCLEOTIDE SEQUENCE [LARGE SCALE GENOMIC DNA]</scope>
    <source>
        <strain evidence="8 9">SV_7m_r</strain>
    </source>
</reference>
<dbReference type="GO" id="GO:0020037">
    <property type="term" value="F:heme binding"/>
    <property type="evidence" value="ECO:0007669"/>
    <property type="project" value="InterPro"/>
</dbReference>
<gene>
    <name evidence="8" type="ORF">SV7mr_49440</name>
</gene>
<feature type="domain" description="DUF1595" evidence="7">
    <location>
        <begin position="379"/>
        <end position="438"/>
    </location>
</feature>
<feature type="domain" description="DUF1592" evidence="5">
    <location>
        <begin position="443"/>
        <end position="569"/>
    </location>
</feature>
<dbReference type="Pfam" id="PF07637">
    <property type="entry name" value="PSD5"/>
    <property type="match status" value="1"/>
</dbReference>
<evidence type="ECO:0000259" key="4">
    <source>
        <dbReference type="Pfam" id="PF07627"/>
    </source>
</evidence>
<organism evidence="8 9">
    <name type="scientific">Stieleria bergensis</name>
    <dbReference type="NCBI Taxonomy" id="2528025"/>
    <lineage>
        <taxon>Bacteria</taxon>
        <taxon>Pseudomonadati</taxon>
        <taxon>Planctomycetota</taxon>
        <taxon>Planctomycetia</taxon>
        <taxon>Pirellulales</taxon>
        <taxon>Pirellulaceae</taxon>
        <taxon>Stieleria</taxon>
    </lineage>
</organism>
<dbReference type="InterPro" id="IPR013043">
    <property type="entry name" value="DUF1595"/>
</dbReference>
<feature type="chain" id="PRO_5022149735" description="Planctomycete cytochrome C" evidence="1">
    <location>
        <begin position="21"/>
        <end position="783"/>
    </location>
</feature>
<keyword evidence="9" id="KW-1185">Reference proteome</keyword>
<dbReference type="SUPFAM" id="SSF46626">
    <property type="entry name" value="Cytochrome c"/>
    <property type="match status" value="1"/>
</dbReference>
<dbReference type="GO" id="GO:0009055">
    <property type="term" value="F:electron transfer activity"/>
    <property type="evidence" value="ECO:0007669"/>
    <property type="project" value="InterPro"/>
</dbReference>
<evidence type="ECO:0000259" key="5">
    <source>
        <dbReference type="Pfam" id="PF07631"/>
    </source>
</evidence>
<dbReference type="InterPro" id="IPR036909">
    <property type="entry name" value="Cyt_c-like_dom_sf"/>
</dbReference>
<evidence type="ECO:0000259" key="2">
    <source>
        <dbReference type="Pfam" id="PF07624"/>
    </source>
</evidence>
<evidence type="ECO:0008006" key="10">
    <source>
        <dbReference type="Google" id="ProtNLM"/>
    </source>
</evidence>